<feature type="domain" description="AMP-binding enzyme C-terminal" evidence="4">
    <location>
        <begin position="454"/>
        <end position="533"/>
    </location>
</feature>
<evidence type="ECO:0000259" key="4">
    <source>
        <dbReference type="Pfam" id="PF13193"/>
    </source>
</evidence>
<dbReference type="Gene3D" id="3.40.50.12780">
    <property type="entry name" value="N-terminal domain of ligase-like"/>
    <property type="match status" value="1"/>
</dbReference>
<dbReference type="InterPro" id="IPR020845">
    <property type="entry name" value="AMP-binding_CS"/>
</dbReference>
<dbReference type="EMBL" id="JAFBEC010000003">
    <property type="protein sequence ID" value="MBM7632396.1"/>
    <property type="molecule type" value="Genomic_DNA"/>
</dbReference>
<organism evidence="5 6">
    <name type="scientific">Geomicrobium sediminis</name>
    <dbReference type="NCBI Taxonomy" id="1347788"/>
    <lineage>
        <taxon>Bacteria</taxon>
        <taxon>Bacillati</taxon>
        <taxon>Bacillota</taxon>
        <taxon>Bacilli</taxon>
        <taxon>Bacillales</taxon>
        <taxon>Geomicrobium</taxon>
    </lineage>
</organism>
<proteinExistence type="inferred from homology"/>
<dbReference type="Proteomes" id="UP000741863">
    <property type="component" value="Unassembled WGS sequence"/>
</dbReference>
<sequence length="556" mass="61501">MTQINYPKVPIQALFKGSARIYPSRVALVDGEDSYTYEEIYSKSLKFAQALHRLGIEKGDVVCLHLTNSVEYLVAYYGIIMSGATYSPANPLLSEAELTHQLNDCSARIVVTTGATESLVTSVVKETAVAEIIVSGESKLSDHTYQFKDLLEEEEAKELDLTFDPDVDIAHLAYTGGTTGRSKGVMLTHANVVANIIQATCFRNGGTVEEVNETVVLSQNPSDEDHYLIPFGTGVTLTVTPWYHAMGTIGYLNNILFQGATIVLLKWFEPRQYLSMIEQHQATTVGGAAPLFHALVTVPNIEDMDFTCVKQVISGASPIAQSVLTKLGRIFPNAIISEGYGLTEASMMLTANPCERSARRKIGSVGIPTYDTKVILMNESNQQVSTGQVGEVCAKGPQVMQGYLNRLEETEIALRDGWLRTGDLGTFDEDGYLYIVDRKKDMILYKGYNVYPGELEDWLYRYERVSSAAVVGVPHELHGELPVAFVVIKDFLEEERECLTNELLSFVNEQVTPYKKIRELVITEELPTSGAGKILKRELKQQAKVLASSNNENHLK</sequence>
<dbReference type="InterPro" id="IPR025110">
    <property type="entry name" value="AMP-bd_C"/>
</dbReference>
<protein>
    <submittedName>
        <fullName evidence="5">Long-chain acyl-CoA synthetase</fullName>
        <ecNumber evidence="5">6.2.1.3</ecNumber>
    </submittedName>
</protein>
<dbReference type="Pfam" id="PF00501">
    <property type="entry name" value="AMP-binding"/>
    <property type="match status" value="1"/>
</dbReference>
<dbReference type="GO" id="GO:0004467">
    <property type="term" value="F:long-chain fatty acid-CoA ligase activity"/>
    <property type="evidence" value="ECO:0007669"/>
    <property type="project" value="UniProtKB-EC"/>
</dbReference>
<evidence type="ECO:0000313" key="5">
    <source>
        <dbReference type="EMBL" id="MBM7632396.1"/>
    </source>
</evidence>
<keyword evidence="6" id="KW-1185">Reference proteome</keyword>
<evidence type="ECO:0000256" key="2">
    <source>
        <dbReference type="ARBA" id="ARBA00022598"/>
    </source>
</evidence>
<reference evidence="5 6" key="1">
    <citation type="submission" date="2021-01" db="EMBL/GenBank/DDBJ databases">
        <title>Genomic Encyclopedia of Type Strains, Phase IV (KMG-IV): sequencing the most valuable type-strain genomes for metagenomic binning, comparative biology and taxonomic classification.</title>
        <authorList>
            <person name="Goeker M."/>
        </authorList>
    </citation>
    <scope>NUCLEOTIDE SEQUENCE [LARGE SCALE GENOMIC DNA]</scope>
    <source>
        <strain evidence="5 6">DSM 25540</strain>
    </source>
</reference>
<dbReference type="SUPFAM" id="SSF56801">
    <property type="entry name" value="Acetyl-CoA synthetase-like"/>
    <property type="match status" value="1"/>
</dbReference>
<dbReference type="RefSeq" id="WP_204696585.1">
    <property type="nucleotide sequence ID" value="NZ_JAFBEC010000003.1"/>
</dbReference>
<dbReference type="PANTHER" id="PTHR24096">
    <property type="entry name" value="LONG-CHAIN-FATTY-ACID--COA LIGASE"/>
    <property type="match status" value="1"/>
</dbReference>
<dbReference type="Gene3D" id="3.30.300.30">
    <property type="match status" value="1"/>
</dbReference>
<name>A0ABS2PAL0_9BACL</name>
<dbReference type="PROSITE" id="PS00455">
    <property type="entry name" value="AMP_BINDING"/>
    <property type="match status" value="1"/>
</dbReference>
<dbReference type="PANTHER" id="PTHR24096:SF149">
    <property type="entry name" value="AMP-BINDING DOMAIN-CONTAINING PROTEIN-RELATED"/>
    <property type="match status" value="1"/>
</dbReference>
<evidence type="ECO:0000259" key="3">
    <source>
        <dbReference type="Pfam" id="PF00501"/>
    </source>
</evidence>
<comment type="caution">
    <text evidence="5">The sequence shown here is derived from an EMBL/GenBank/DDBJ whole genome shotgun (WGS) entry which is preliminary data.</text>
</comment>
<accession>A0ABS2PAL0</accession>
<evidence type="ECO:0000256" key="1">
    <source>
        <dbReference type="ARBA" id="ARBA00006432"/>
    </source>
</evidence>
<dbReference type="InterPro" id="IPR042099">
    <property type="entry name" value="ANL_N_sf"/>
</dbReference>
<dbReference type="Pfam" id="PF13193">
    <property type="entry name" value="AMP-binding_C"/>
    <property type="match status" value="1"/>
</dbReference>
<keyword evidence="2 5" id="KW-0436">Ligase</keyword>
<comment type="similarity">
    <text evidence="1">Belongs to the ATP-dependent AMP-binding enzyme family.</text>
</comment>
<feature type="domain" description="AMP-dependent synthetase/ligase" evidence="3">
    <location>
        <begin position="17"/>
        <end position="404"/>
    </location>
</feature>
<dbReference type="InterPro" id="IPR045851">
    <property type="entry name" value="AMP-bd_C_sf"/>
</dbReference>
<gene>
    <name evidence="5" type="ORF">JOD17_001489</name>
</gene>
<dbReference type="EC" id="6.2.1.3" evidence="5"/>
<dbReference type="InterPro" id="IPR000873">
    <property type="entry name" value="AMP-dep_synth/lig_dom"/>
</dbReference>
<evidence type="ECO:0000313" key="6">
    <source>
        <dbReference type="Proteomes" id="UP000741863"/>
    </source>
</evidence>